<dbReference type="OrthoDB" id="8536525at2"/>
<dbReference type="KEGG" id="pef:A7E78_07785"/>
<dbReference type="AlphaFoldDB" id="A0A1L3GPC0"/>
<dbReference type="PANTHER" id="PTHR33507:SF3">
    <property type="entry name" value="INNER MEMBRANE PROTEIN YBBJ"/>
    <property type="match status" value="1"/>
</dbReference>
<feature type="transmembrane region" description="Helical" evidence="5">
    <location>
        <begin position="6"/>
        <end position="24"/>
    </location>
</feature>
<dbReference type="InterPro" id="IPR012340">
    <property type="entry name" value="NA-bd_OB-fold"/>
</dbReference>
<reference evidence="7 8" key="1">
    <citation type="journal article" date="2017" name="Genome Announc.">
        <title>Complete Genome Sequences of Two Acetylene-Fermenting Pelobacter acetylenicus Strains.</title>
        <authorList>
            <person name="Sutton J.M."/>
            <person name="Baesman S.M."/>
            <person name="Fierst J.L."/>
            <person name="Poret-Peterson A.T."/>
            <person name="Oremland R.S."/>
            <person name="Dunlap D.S."/>
            <person name="Akob D.M."/>
        </authorList>
    </citation>
    <scope>NUCLEOTIDE SEQUENCE [LARGE SCALE GENOMIC DNA]</scope>
    <source>
        <strain evidence="7 8">SFB93</strain>
    </source>
</reference>
<protein>
    <recommendedName>
        <fullName evidence="6">NfeD-like C-terminal domain-containing protein</fullName>
    </recommendedName>
</protein>
<dbReference type="RefSeq" id="WP_072283712.1">
    <property type="nucleotide sequence ID" value="NZ_CP015519.1"/>
</dbReference>
<sequence length="151" mass="16569">MEFSMQWWHWLALGLLLVGAELIVPSFTIFWFGLGAGFTGLLLLLFPGLSLTAQLALFALFSAGSTIFWFRVLKPRMADRSTAGMAREAIIGELALVIKGSASPRDKGRVRFTVPLLGSEEWPCICSESLQAGDEVRVTGIEGHVLTVEKR</sequence>
<dbReference type="Proteomes" id="UP000182517">
    <property type="component" value="Chromosome"/>
</dbReference>
<keyword evidence="4 5" id="KW-0472">Membrane</keyword>
<keyword evidence="8" id="KW-1185">Reference proteome</keyword>
<keyword evidence="3 5" id="KW-1133">Transmembrane helix</keyword>
<dbReference type="STRING" id="1842532.A7E78_07785"/>
<evidence type="ECO:0000313" key="7">
    <source>
        <dbReference type="EMBL" id="APG27745.1"/>
    </source>
</evidence>
<proteinExistence type="predicted"/>
<evidence type="ECO:0000256" key="2">
    <source>
        <dbReference type="ARBA" id="ARBA00022692"/>
    </source>
</evidence>
<evidence type="ECO:0000256" key="3">
    <source>
        <dbReference type="ARBA" id="ARBA00022989"/>
    </source>
</evidence>
<evidence type="ECO:0000256" key="5">
    <source>
        <dbReference type="SAM" id="Phobius"/>
    </source>
</evidence>
<evidence type="ECO:0000256" key="4">
    <source>
        <dbReference type="ARBA" id="ARBA00023136"/>
    </source>
</evidence>
<dbReference type="PANTHER" id="PTHR33507">
    <property type="entry name" value="INNER MEMBRANE PROTEIN YBBJ"/>
    <property type="match status" value="1"/>
</dbReference>
<feature type="transmembrane region" description="Helical" evidence="5">
    <location>
        <begin position="55"/>
        <end position="73"/>
    </location>
</feature>
<dbReference type="Gene3D" id="2.40.50.140">
    <property type="entry name" value="Nucleic acid-binding proteins"/>
    <property type="match status" value="1"/>
</dbReference>
<dbReference type="SUPFAM" id="SSF141322">
    <property type="entry name" value="NfeD domain-like"/>
    <property type="match status" value="1"/>
</dbReference>
<feature type="domain" description="NfeD-like C-terminal" evidence="6">
    <location>
        <begin position="88"/>
        <end position="150"/>
    </location>
</feature>
<name>A0A1L3GPC0_9BACT</name>
<dbReference type="InterPro" id="IPR052165">
    <property type="entry name" value="Membrane_assoc_protease"/>
</dbReference>
<evidence type="ECO:0000259" key="6">
    <source>
        <dbReference type="Pfam" id="PF01957"/>
    </source>
</evidence>
<organism evidence="7 8">
    <name type="scientific">Syntrophotalea acetylenivorans</name>
    <dbReference type="NCBI Taxonomy" id="1842532"/>
    <lineage>
        <taxon>Bacteria</taxon>
        <taxon>Pseudomonadati</taxon>
        <taxon>Thermodesulfobacteriota</taxon>
        <taxon>Desulfuromonadia</taxon>
        <taxon>Desulfuromonadales</taxon>
        <taxon>Syntrophotaleaceae</taxon>
        <taxon>Syntrophotalea</taxon>
    </lineage>
</organism>
<keyword evidence="2 5" id="KW-0812">Transmembrane</keyword>
<comment type="subcellular location">
    <subcellularLocation>
        <location evidence="1">Membrane</location>
        <topology evidence="1">Multi-pass membrane protein</topology>
    </subcellularLocation>
</comment>
<dbReference type="Pfam" id="PF01957">
    <property type="entry name" value="NfeD"/>
    <property type="match status" value="1"/>
</dbReference>
<accession>A0A1L3GPC0</accession>
<dbReference type="GO" id="GO:0005886">
    <property type="term" value="C:plasma membrane"/>
    <property type="evidence" value="ECO:0007669"/>
    <property type="project" value="TreeGrafter"/>
</dbReference>
<dbReference type="EMBL" id="CP015519">
    <property type="protein sequence ID" value="APG27745.1"/>
    <property type="molecule type" value="Genomic_DNA"/>
</dbReference>
<gene>
    <name evidence="7" type="ORF">A7E78_07785</name>
</gene>
<evidence type="ECO:0000256" key="1">
    <source>
        <dbReference type="ARBA" id="ARBA00004141"/>
    </source>
</evidence>
<evidence type="ECO:0000313" key="8">
    <source>
        <dbReference type="Proteomes" id="UP000182517"/>
    </source>
</evidence>
<dbReference type="InterPro" id="IPR002810">
    <property type="entry name" value="NfeD-like_C"/>
</dbReference>